<dbReference type="Pfam" id="PF07690">
    <property type="entry name" value="MFS_1"/>
    <property type="match status" value="1"/>
</dbReference>
<feature type="transmembrane region" description="Helical" evidence="6">
    <location>
        <begin position="224"/>
        <end position="249"/>
    </location>
</feature>
<dbReference type="RefSeq" id="WP_000473086.1">
    <property type="nucleotide sequence ID" value="NZ_CAXNZV010000013.1"/>
</dbReference>
<dbReference type="Gene3D" id="1.20.1250.20">
    <property type="entry name" value="MFS general substrate transporter like domains"/>
    <property type="match status" value="1"/>
</dbReference>
<dbReference type="PANTHER" id="PTHR23513">
    <property type="entry name" value="INTEGRAL MEMBRANE EFFLUX PROTEIN-RELATED"/>
    <property type="match status" value="1"/>
</dbReference>
<dbReference type="InterPro" id="IPR020846">
    <property type="entry name" value="MFS_dom"/>
</dbReference>
<proteinExistence type="predicted"/>
<evidence type="ECO:0000256" key="1">
    <source>
        <dbReference type="ARBA" id="ARBA00004651"/>
    </source>
</evidence>
<feature type="transmembrane region" description="Helical" evidence="6">
    <location>
        <begin position="360"/>
        <end position="380"/>
    </location>
</feature>
<dbReference type="GO" id="GO:0005886">
    <property type="term" value="C:plasma membrane"/>
    <property type="evidence" value="ECO:0007669"/>
    <property type="project" value="UniProtKB-SubCell"/>
</dbReference>
<dbReference type="CDD" id="cd06173">
    <property type="entry name" value="MFS_MefA_like"/>
    <property type="match status" value="1"/>
</dbReference>
<dbReference type="SUPFAM" id="SSF103473">
    <property type="entry name" value="MFS general substrate transporter"/>
    <property type="match status" value="1"/>
</dbReference>
<evidence type="ECO:0000256" key="5">
    <source>
        <dbReference type="ARBA" id="ARBA00023136"/>
    </source>
</evidence>
<feature type="transmembrane region" description="Helical" evidence="6">
    <location>
        <begin position="315"/>
        <end position="339"/>
    </location>
</feature>
<keyword evidence="2" id="KW-1003">Cell membrane</keyword>
<organism evidence="8 9">
    <name type="scientific">Acinetobacter baumannii</name>
    <dbReference type="NCBI Taxonomy" id="470"/>
    <lineage>
        <taxon>Bacteria</taxon>
        <taxon>Pseudomonadati</taxon>
        <taxon>Pseudomonadota</taxon>
        <taxon>Gammaproteobacteria</taxon>
        <taxon>Moraxellales</taxon>
        <taxon>Moraxellaceae</taxon>
        <taxon>Acinetobacter</taxon>
        <taxon>Acinetobacter calcoaceticus/baumannii complex</taxon>
    </lineage>
</organism>
<feature type="transmembrane region" description="Helical" evidence="6">
    <location>
        <begin position="290"/>
        <end position="309"/>
    </location>
</feature>
<evidence type="ECO:0000313" key="9">
    <source>
        <dbReference type="Proteomes" id="UP000233757"/>
    </source>
</evidence>
<name>A0AA36YJQ6_ACIBA</name>
<evidence type="ECO:0000256" key="6">
    <source>
        <dbReference type="SAM" id="Phobius"/>
    </source>
</evidence>
<evidence type="ECO:0000256" key="4">
    <source>
        <dbReference type="ARBA" id="ARBA00022989"/>
    </source>
</evidence>
<comment type="caution">
    <text evidence="8">The sequence shown here is derived from an EMBL/GenBank/DDBJ whole genome shotgun (WGS) entry which is preliminary data.</text>
</comment>
<keyword evidence="3 6" id="KW-0812">Transmembrane</keyword>
<dbReference type="PROSITE" id="PS50850">
    <property type="entry name" value="MFS"/>
    <property type="match status" value="1"/>
</dbReference>
<sequence length="412" mass="45522">MFKKFSSNSAWTLKAFRIIWSSQSIAMIGIAIHNIALPIIAIHLLHASAIEVSLISTARYLPNLLFSISIGSFVDRSDRKFIAIYAELTRFILVLSIPILYTFYFINIPFLILIAFLIGIARIFFELSLSSLFPIVIPPDKRLSANANLQVISSVGEISGPGVAGFIINIIGATSSLLINAATFFLSAIFIAKLPIEAKDRKSNISNQKESFFDGFHELLSRPVLMGIILVGAISNFAFMAVQSVYFIITLKLFGFNTLIASSLLIFSGIGSLVGNISARWLHNFFSVKFLMLFSIILMIIGSIIMLFARGPIWITSTLISIGYFLWGLCLGLFNIYSATYRQKIVPPEVMGKLVGAARTLIYGVMPLGALSGGLIVDFFGSRYVFLFNCLINSISLVILYFSLRKVDKILL</sequence>
<dbReference type="AlphaFoldDB" id="A0AA36YJQ6"/>
<feature type="transmembrane region" description="Helical" evidence="6">
    <location>
        <begin position="255"/>
        <end position="278"/>
    </location>
</feature>
<comment type="subcellular location">
    <subcellularLocation>
        <location evidence="1">Cell membrane</location>
        <topology evidence="1">Multi-pass membrane protein</topology>
    </subcellularLocation>
</comment>
<dbReference type="GO" id="GO:0022857">
    <property type="term" value="F:transmembrane transporter activity"/>
    <property type="evidence" value="ECO:0007669"/>
    <property type="project" value="InterPro"/>
</dbReference>
<dbReference type="EMBL" id="PHJU02000025">
    <property type="protein sequence ID" value="PQL82850.1"/>
    <property type="molecule type" value="Genomic_DNA"/>
</dbReference>
<dbReference type="InterPro" id="IPR011701">
    <property type="entry name" value="MFS"/>
</dbReference>
<dbReference type="InterPro" id="IPR036259">
    <property type="entry name" value="MFS_trans_sf"/>
</dbReference>
<feature type="transmembrane region" description="Helical" evidence="6">
    <location>
        <begin position="57"/>
        <end position="74"/>
    </location>
</feature>
<dbReference type="Proteomes" id="UP000233757">
    <property type="component" value="Unassembled WGS sequence"/>
</dbReference>
<keyword evidence="4 6" id="KW-1133">Transmembrane helix</keyword>
<evidence type="ECO:0000313" key="8">
    <source>
        <dbReference type="EMBL" id="PQL82850.1"/>
    </source>
</evidence>
<dbReference type="PANTHER" id="PTHR23513:SF6">
    <property type="entry name" value="MAJOR FACILITATOR SUPERFAMILY ASSOCIATED DOMAIN-CONTAINING PROTEIN"/>
    <property type="match status" value="1"/>
</dbReference>
<feature type="transmembrane region" description="Helical" evidence="6">
    <location>
        <begin position="24"/>
        <end position="45"/>
    </location>
</feature>
<evidence type="ECO:0000256" key="3">
    <source>
        <dbReference type="ARBA" id="ARBA00022692"/>
    </source>
</evidence>
<feature type="domain" description="Major facilitator superfamily (MFS) profile" evidence="7">
    <location>
        <begin position="15"/>
        <end position="408"/>
    </location>
</feature>
<feature type="transmembrane region" description="Helical" evidence="6">
    <location>
        <begin position="177"/>
        <end position="196"/>
    </location>
</feature>
<feature type="transmembrane region" description="Helical" evidence="6">
    <location>
        <begin position="110"/>
        <end position="137"/>
    </location>
</feature>
<evidence type="ECO:0000256" key="2">
    <source>
        <dbReference type="ARBA" id="ARBA00022475"/>
    </source>
</evidence>
<gene>
    <name evidence="8" type="ORF">CV954_011920</name>
</gene>
<reference evidence="8 9" key="1">
    <citation type="submission" date="2018-02" db="EMBL/GenBank/DDBJ databases">
        <title>Acinetobacter baumanii whole genome sequence.</title>
        <authorList>
            <person name="Qasim Z.J."/>
        </authorList>
    </citation>
    <scope>NUCLEOTIDE SEQUENCE [LARGE SCALE GENOMIC DNA]</scope>
    <source>
        <strain evidence="8 9">ZQ8</strain>
    </source>
</reference>
<accession>A0AA36YJQ6</accession>
<evidence type="ECO:0000259" key="7">
    <source>
        <dbReference type="PROSITE" id="PS50850"/>
    </source>
</evidence>
<feature type="transmembrane region" description="Helical" evidence="6">
    <location>
        <begin position="386"/>
        <end position="404"/>
    </location>
</feature>
<protein>
    <submittedName>
        <fullName evidence="8">MFS transporter</fullName>
    </submittedName>
</protein>
<keyword evidence="5 6" id="KW-0472">Membrane</keyword>